<comment type="caution">
    <text evidence="1">The sequence shown here is derived from an EMBL/GenBank/DDBJ whole genome shotgun (WGS) entry which is preliminary data.</text>
</comment>
<protein>
    <submittedName>
        <fullName evidence="1">Uncharacterized protein</fullName>
    </submittedName>
</protein>
<name>A0ACB8CKK0_DERSI</name>
<reference evidence="1" key="1">
    <citation type="submission" date="2020-05" db="EMBL/GenBank/DDBJ databases">
        <title>Large-scale comparative analyses of tick genomes elucidate their genetic diversity and vector capacities.</title>
        <authorList>
            <person name="Jia N."/>
            <person name="Wang J."/>
            <person name="Shi W."/>
            <person name="Du L."/>
            <person name="Sun Y."/>
            <person name="Zhan W."/>
            <person name="Jiang J."/>
            <person name="Wang Q."/>
            <person name="Zhang B."/>
            <person name="Ji P."/>
            <person name="Sakyi L.B."/>
            <person name="Cui X."/>
            <person name="Yuan T."/>
            <person name="Jiang B."/>
            <person name="Yang W."/>
            <person name="Lam T.T.-Y."/>
            <person name="Chang Q."/>
            <person name="Ding S."/>
            <person name="Wang X."/>
            <person name="Zhu J."/>
            <person name="Ruan X."/>
            <person name="Zhao L."/>
            <person name="Wei J."/>
            <person name="Que T."/>
            <person name="Du C."/>
            <person name="Cheng J."/>
            <person name="Dai P."/>
            <person name="Han X."/>
            <person name="Huang E."/>
            <person name="Gao Y."/>
            <person name="Liu J."/>
            <person name="Shao H."/>
            <person name="Ye R."/>
            <person name="Li L."/>
            <person name="Wei W."/>
            <person name="Wang X."/>
            <person name="Wang C."/>
            <person name="Yang T."/>
            <person name="Huo Q."/>
            <person name="Li W."/>
            <person name="Guo W."/>
            <person name="Chen H."/>
            <person name="Zhou L."/>
            <person name="Ni X."/>
            <person name="Tian J."/>
            <person name="Zhou Y."/>
            <person name="Sheng Y."/>
            <person name="Liu T."/>
            <person name="Pan Y."/>
            <person name="Xia L."/>
            <person name="Li J."/>
            <person name="Zhao F."/>
            <person name="Cao W."/>
        </authorList>
    </citation>
    <scope>NUCLEOTIDE SEQUENCE</scope>
    <source>
        <strain evidence="1">Dsil-2018</strain>
    </source>
</reference>
<organism evidence="1 2">
    <name type="scientific">Dermacentor silvarum</name>
    <name type="common">Tick</name>
    <dbReference type="NCBI Taxonomy" id="543639"/>
    <lineage>
        <taxon>Eukaryota</taxon>
        <taxon>Metazoa</taxon>
        <taxon>Ecdysozoa</taxon>
        <taxon>Arthropoda</taxon>
        <taxon>Chelicerata</taxon>
        <taxon>Arachnida</taxon>
        <taxon>Acari</taxon>
        <taxon>Parasitiformes</taxon>
        <taxon>Ixodida</taxon>
        <taxon>Ixodoidea</taxon>
        <taxon>Ixodidae</taxon>
        <taxon>Rhipicephalinae</taxon>
        <taxon>Dermacentor</taxon>
    </lineage>
</organism>
<gene>
    <name evidence="1" type="ORF">HPB49_011408</name>
</gene>
<dbReference type="Proteomes" id="UP000821865">
    <property type="component" value="Chromosome 6"/>
</dbReference>
<dbReference type="EMBL" id="CM023475">
    <property type="protein sequence ID" value="KAH7945493.1"/>
    <property type="molecule type" value="Genomic_DNA"/>
</dbReference>
<evidence type="ECO:0000313" key="1">
    <source>
        <dbReference type="EMBL" id="KAH7945493.1"/>
    </source>
</evidence>
<evidence type="ECO:0000313" key="2">
    <source>
        <dbReference type="Proteomes" id="UP000821865"/>
    </source>
</evidence>
<proteinExistence type="predicted"/>
<keyword evidence="2" id="KW-1185">Reference proteome</keyword>
<accession>A0ACB8CKK0</accession>
<sequence length="273" mass="31556">MRVRFRPDSSCPTATQVRFVPLSNRVLLGAWLIACFVLVNLFNGQIKANLLVKSDTSRINTAEDILRQPDLLPIVADKSPLAYVLQTSSLKAVRDVYARSVERKGMLPVMQMYTPRTLDMVVQRRAVMMLDTTSARVQASKQCPVLQGYFYIGTQTIWLLRSSWYFRRDIPRWIITEFDKRILWLSAMPSPFMRDEEVYPQGTSCFLESHKQDRSSAYQPLRLEDLRAVFILWGYILATSAFFLLVEFIVYRRRLLHQLAEAINGQTAQCCIT</sequence>